<dbReference type="PANTHER" id="PTHR39473:SF1">
    <property type="entry name" value="DINB-LIKE DOMAIN-CONTAINING PROTEIN"/>
    <property type="match status" value="1"/>
</dbReference>
<gene>
    <name evidence="1" type="ordered locus">SGRA_0730</name>
</gene>
<sequence length="169" mass="19223">MSIITTAQYILEDLQTAIEQLSDEQFASPNSLINASVGQHSRHIIEFFQCLEEQTPEGSICYDLRQRKTEIETSTQAASLAIDGILAWLQTEPQEQSLQLLVDHSLAKEEQEKSPIQSSLHREIAFNVEHAIHHMAIFKISLKYAYPNIELAETFGLAPSTYRHQQRQS</sequence>
<protein>
    <recommendedName>
        <fullName evidence="3">DinB family protein</fullName>
    </recommendedName>
</protein>
<evidence type="ECO:0008006" key="3">
    <source>
        <dbReference type="Google" id="ProtNLM"/>
    </source>
</evidence>
<accession>H6L1C8</accession>
<dbReference type="RefSeq" id="WP_014373712.1">
    <property type="nucleotide sequence ID" value="NC_016940.1"/>
</dbReference>
<dbReference type="PANTHER" id="PTHR39473">
    <property type="match status" value="1"/>
</dbReference>
<proteinExistence type="predicted"/>
<dbReference type="OrthoDB" id="1162179at2"/>
<dbReference type="EMBL" id="CP002831">
    <property type="protein sequence ID" value="AFC23469.1"/>
    <property type="molecule type" value="Genomic_DNA"/>
</dbReference>
<name>H6L1C8_SAPGL</name>
<evidence type="ECO:0000313" key="2">
    <source>
        <dbReference type="Proteomes" id="UP000007519"/>
    </source>
</evidence>
<dbReference type="AlphaFoldDB" id="H6L1C8"/>
<keyword evidence="2" id="KW-1185">Reference proteome</keyword>
<organism evidence="1 2">
    <name type="scientific">Saprospira grandis (strain Lewin)</name>
    <dbReference type="NCBI Taxonomy" id="984262"/>
    <lineage>
        <taxon>Bacteria</taxon>
        <taxon>Pseudomonadati</taxon>
        <taxon>Bacteroidota</taxon>
        <taxon>Saprospiria</taxon>
        <taxon>Saprospirales</taxon>
        <taxon>Saprospiraceae</taxon>
        <taxon>Saprospira</taxon>
    </lineage>
</organism>
<dbReference type="HOGENOM" id="CLU_083400_0_0_10"/>
<dbReference type="KEGG" id="sgn:SGRA_0730"/>
<dbReference type="Proteomes" id="UP000007519">
    <property type="component" value="Chromosome"/>
</dbReference>
<dbReference type="STRING" id="984262.SGRA_0730"/>
<dbReference type="eggNOG" id="COG2318">
    <property type="taxonomic scope" value="Bacteria"/>
</dbReference>
<evidence type="ECO:0000313" key="1">
    <source>
        <dbReference type="EMBL" id="AFC23469.1"/>
    </source>
</evidence>
<reference evidence="1 2" key="1">
    <citation type="journal article" date="2012" name="Stand. Genomic Sci.">
        <title>Complete genome sequencing and analysis of Saprospira grandis str. Lewin, a predatory marine bacterium.</title>
        <authorList>
            <person name="Saw J.H."/>
            <person name="Yuryev A."/>
            <person name="Kanbe M."/>
            <person name="Hou S."/>
            <person name="Young A.G."/>
            <person name="Aizawa S."/>
            <person name="Alam M."/>
        </authorList>
    </citation>
    <scope>NUCLEOTIDE SEQUENCE [LARGE SCALE GENOMIC DNA]</scope>
    <source>
        <strain evidence="1 2">Lewin</strain>
    </source>
</reference>